<evidence type="ECO:0000256" key="3">
    <source>
        <dbReference type="ARBA" id="ARBA00023015"/>
    </source>
</evidence>
<dbReference type="NCBIfam" id="TIGR02937">
    <property type="entry name" value="sigma70-ECF"/>
    <property type="match status" value="1"/>
</dbReference>
<evidence type="ECO:0000313" key="10">
    <source>
        <dbReference type="Proteomes" id="UP001551695"/>
    </source>
</evidence>
<feature type="domain" description="RNA polymerase sigma factor 70 region 4 type 2" evidence="8">
    <location>
        <begin position="106"/>
        <end position="155"/>
    </location>
</feature>
<evidence type="ECO:0000256" key="5">
    <source>
        <dbReference type="ARBA" id="ARBA00023125"/>
    </source>
</evidence>
<dbReference type="PANTHER" id="PTHR30173:SF36">
    <property type="entry name" value="ECF RNA POLYMERASE SIGMA FACTOR SIGJ"/>
    <property type="match status" value="1"/>
</dbReference>
<dbReference type="InterPro" id="IPR013249">
    <property type="entry name" value="RNA_pol_sigma70_r4_t2"/>
</dbReference>
<keyword evidence="6" id="KW-0804">Transcription</keyword>
<evidence type="ECO:0000259" key="8">
    <source>
        <dbReference type="Pfam" id="PF08281"/>
    </source>
</evidence>
<organism evidence="9 10">
    <name type="scientific">Nocardia aurea</name>
    <dbReference type="NCBI Taxonomy" id="2144174"/>
    <lineage>
        <taxon>Bacteria</taxon>
        <taxon>Bacillati</taxon>
        <taxon>Actinomycetota</taxon>
        <taxon>Actinomycetes</taxon>
        <taxon>Mycobacteriales</taxon>
        <taxon>Nocardiaceae</taxon>
        <taxon>Nocardia</taxon>
    </lineage>
</organism>
<dbReference type="RefSeq" id="WP_357786767.1">
    <property type="nucleotide sequence ID" value="NZ_JBFAKC010000011.1"/>
</dbReference>
<dbReference type="InterPro" id="IPR052704">
    <property type="entry name" value="ECF_Sigma-70_Domain"/>
</dbReference>
<dbReference type="Proteomes" id="UP001551695">
    <property type="component" value="Unassembled WGS sequence"/>
</dbReference>
<dbReference type="InterPro" id="IPR007627">
    <property type="entry name" value="RNA_pol_sigma70_r2"/>
</dbReference>
<evidence type="ECO:0000256" key="6">
    <source>
        <dbReference type="ARBA" id="ARBA00023163"/>
    </source>
</evidence>
<dbReference type="InterPro" id="IPR032710">
    <property type="entry name" value="NTF2-like_dom_sf"/>
</dbReference>
<evidence type="ECO:0000259" key="7">
    <source>
        <dbReference type="Pfam" id="PF04542"/>
    </source>
</evidence>
<dbReference type="Pfam" id="PF08281">
    <property type="entry name" value="Sigma70_r4_2"/>
    <property type="match status" value="1"/>
</dbReference>
<keyword evidence="10" id="KW-1185">Reference proteome</keyword>
<dbReference type="SUPFAM" id="SSF88659">
    <property type="entry name" value="Sigma3 and sigma4 domains of RNA polymerase sigma factors"/>
    <property type="match status" value="1"/>
</dbReference>
<evidence type="ECO:0000256" key="4">
    <source>
        <dbReference type="ARBA" id="ARBA00023082"/>
    </source>
</evidence>
<dbReference type="NCBIfam" id="NF007214">
    <property type="entry name" value="PRK09636.1"/>
    <property type="match status" value="1"/>
</dbReference>
<dbReference type="PANTHER" id="PTHR30173">
    <property type="entry name" value="SIGMA 19 FACTOR"/>
    <property type="match status" value="1"/>
</dbReference>
<dbReference type="SUPFAM" id="SSF88946">
    <property type="entry name" value="Sigma2 domain of RNA polymerase sigma factors"/>
    <property type="match status" value="1"/>
</dbReference>
<comment type="similarity">
    <text evidence="1">Belongs to the sigma-70 factor family. ECF subfamily.</text>
</comment>
<evidence type="ECO:0000313" key="9">
    <source>
        <dbReference type="EMBL" id="MEV0710747.1"/>
    </source>
</evidence>
<feature type="domain" description="RNA polymerase sigma-70 region 2" evidence="7">
    <location>
        <begin position="7"/>
        <end position="71"/>
    </location>
</feature>
<accession>A0ABV3FZ96</accession>
<reference evidence="9 10" key="1">
    <citation type="submission" date="2024-06" db="EMBL/GenBank/DDBJ databases">
        <title>The Natural Products Discovery Center: Release of the First 8490 Sequenced Strains for Exploring Actinobacteria Biosynthetic Diversity.</title>
        <authorList>
            <person name="Kalkreuter E."/>
            <person name="Kautsar S.A."/>
            <person name="Yang D."/>
            <person name="Bader C.D."/>
            <person name="Teijaro C.N."/>
            <person name="Fluegel L."/>
            <person name="Davis C.M."/>
            <person name="Simpson J.R."/>
            <person name="Lauterbach L."/>
            <person name="Steele A.D."/>
            <person name="Gui C."/>
            <person name="Meng S."/>
            <person name="Li G."/>
            <person name="Viehrig K."/>
            <person name="Ye F."/>
            <person name="Su P."/>
            <person name="Kiefer A.F."/>
            <person name="Nichols A."/>
            <person name="Cepeda A.J."/>
            <person name="Yan W."/>
            <person name="Fan B."/>
            <person name="Jiang Y."/>
            <person name="Adhikari A."/>
            <person name="Zheng C.-J."/>
            <person name="Schuster L."/>
            <person name="Cowan T.M."/>
            <person name="Smanski M.J."/>
            <person name="Chevrette M.G."/>
            <person name="De Carvalho L.P.S."/>
            <person name="Shen B."/>
        </authorList>
    </citation>
    <scope>NUCLEOTIDE SEQUENCE [LARGE SCALE GENOMIC DNA]</scope>
    <source>
        <strain evidence="9 10">NPDC050403</strain>
    </source>
</reference>
<keyword evidence="5" id="KW-0238">DNA-binding</keyword>
<comment type="subunit">
    <text evidence="2">Interacts transiently with the RNA polymerase catalytic core formed by RpoA, RpoB, RpoC and RpoZ (2 alpha, 1 beta, 1 beta' and 1 omega subunit) to form the RNA polymerase holoenzyme that can initiate transcription.</text>
</comment>
<dbReference type="Gene3D" id="3.10.450.50">
    <property type="match status" value="1"/>
</dbReference>
<dbReference type="NCBIfam" id="TIGR02957">
    <property type="entry name" value="SigX4"/>
    <property type="match status" value="1"/>
</dbReference>
<keyword evidence="4" id="KW-0731">Sigma factor</keyword>
<dbReference type="InterPro" id="IPR014303">
    <property type="entry name" value="RNA_pol_sigma-70_ECF"/>
</dbReference>
<protein>
    <submittedName>
        <fullName evidence="9">RNA polymerase sigma-70 factor</fullName>
    </submittedName>
</protein>
<dbReference type="Gene3D" id="1.10.10.10">
    <property type="entry name" value="Winged helix-like DNA-binding domain superfamily/Winged helix DNA-binding domain"/>
    <property type="match status" value="1"/>
</dbReference>
<sequence>MDDERDLFLEYRRLLFATAYRMLGTVTDTEDVLQDAWLKWHDVDHTRVEHPKSYLVRTVTNLALTRLTSARATRETYVGPWLPEPLLTTPNIAEETELADTVSTAMLVVLETLAPLERAVFLLHEVFGYSHAEIAETLDKSEVNVRQIAHRARAHVRARRPRYDTDRVEREQVTARFMAACGGGDLNALMDLLAPDATLWSDGGGVVTAARRPLYGRDHIARWTLGVLAKPSSAGITFRSATINGQLGALAVVGDNPVAAFTYDLVDGQIRNLRLQVNPYKLAGLYRGTDTLG</sequence>
<keyword evidence="3" id="KW-0805">Transcription regulation</keyword>
<dbReference type="InterPro" id="IPR013325">
    <property type="entry name" value="RNA_pol_sigma_r2"/>
</dbReference>
<dbReference type="InterPro" id="IPR013324">
    <property type="entry name" value="RNA_pol_sigma_r3/r4-like"/>
</dbReference>
<name>A0ABV3FZ96_9NOCA</name>
<comment type="caution">
    <text evidence="9">The sequence shown here is derived from an EMBL/GenBank/DDBJ whole genome shotgun (WGS) entry which is preliminary data.</text>
</comment>
<dbReference type="Gene3D" id="1.10.1740.10">
    <property type="match status" value="1"/>
</dbReference>
<evidence type="ECO:0000256" key="1">
    <source>
        <dbReference type="ARBA" id="ARBA00010641"/>
    </source>
</evidence>
<dbReference type="Pfam" id="PF04542">
    <property type="entry name" value="Sigma70_r2"/>
    <property type="match status" value="1"/>
</dbReference>
<dbReference type="InterPro" id="IPR014284">
    <property type="entry name" value="RNA_pol_sigma-70_dom"/>
</dbReference>
<dbReference type="InterPro" id="IPR036388">
    <property type="entry name" value="WH-like_DNA-bd_sf"/>
</dbReference>
<proteinExistence type="inferred from homology"/>
<dbReference type="EMBL" id="JBFAKC010000011">
    <property type="protein sequence ID" value="MEV0710747.1"/>
    <property type="molecule type" value="Genomic_DNA"/>
</dbReference>
<gene>
    <name evidence="9" type="ORF">AB0I48_24580</name>
</gene>
<dbReference type="SUPFAM" id="SSF54427">
    <property type="entry name" value="NTF2-like"/>
    <property type="match status" value="1"/>
</dbReference>
<evidence type="ECO:0000256" key="2">
    <source>
        <dbReference type="ARBA" id="ARBA00011344"/>
    </source>
</evidence>